<dbReference type="InterPro" id="IPR002109">
    <property type="entry name" value="Glutaredoxin"/>
</dbReference>
<dbReference type="Proteomes" id="UP000184052">
    <property type="component" value="Unassembled WGS sequence"/>
</dbReference>
<dbReference type="InterPro" id="IPR051548">
    <property type="entry name" value="Grx-like_ET"/>
</dbReference>
<dbReference type="OrthoDB" id="3174166at2"/>
<dbReference type="PANTHER" id="PTHR34386">
    <property type="entry name" value="GLUTAREDOXIN"/>
    <property type="match status" value="1"/>
</dbReference>
<evidence type="ECO:0000313" key="3">
    <source>
        <dbReference type="Proteomes" id="UP000184052"/>
    </source>
</evidence>
<dbReference type="InterPro" id="IPR036249">
    <property type="entry name" value="Thioredoxin-like_sf"/>
</dbReference>
<dbReference type="GO" id="GO:0045454">
    <property type="term" value="P:cell redox homeostasis"/>
    <property type="evidence" value="ECO:0007669"/>
    <property type="project" value="TreeGrafter"/>
</dbReference>
<accession>A0A1M6EAA6</accession>
<name>A0A1M6EAA6_9FIRM</name>
<protein>
    <submittedName>
        <fullName evidence="2">Glutaredoxin-like protein, YruB-family</fullName>
    </submittedName>
</protein>
<dbReference type="RefSeq" id="WP_073048421.1">
    <property type="nucleotide sequence ID" value="NZ_FQZL01000007.1"/>
</dbReference>
<dbReference type="CDD" id="cd02976">
    <property type="entry name" value="NrdH"/>
    <property type="match status" value="1"/>
</dbReference>
<organism evidence="2 3">
    <name type="scientific">Dethiosulfatibacter aminovorans DSM 17477</name>
    <dbReference type="NCBI Taxonomy" id="1121476"/>
    <lineage>
        <taxon>Bacteria</taxon>
        <taxon>Bacillati</taxon>
        <taxon>Bacillota</taxon>
        <taxon>Tissierellia</taxon>
        <taxon>Dethiosulfatibacter</taxon>
    </lineage>
</organism>
<sequence>MKDIKVYSSSTCPYCTMMKDYLTSKNVDFTEKNVSTDMDARRELMAMGHMGVPVTVIDGTEIVGYDTNKVDALLD</sequence>
<proteinExistence type="predicted"/>
<reference evidence="2 3" key="1">
    <citation type="submission" date="2016-11" db="EMBL/GenBank/DDBJ databases">
        <authorList>
            <person name="Jaros S."/>
            <person name="Januszkiewicz K."/>
            <person name="Wedrychowicz H."/>
        </authorList>
    </citation>
    <scope>NUCLEOTIDE SEQUENCE [LARGE SCALE GENOMIC DNA]</scope>
    <source>
        <strain evidence="2 3">DSM 17477</strain>
    </source>
</reference>
<feature type="domain" description="Glutaredoxin" evidence="1">
    <location>
        <begin position="4"/>
        <end position="61"/>
    </location>
</feature>
<dbReference type="AlphaFoldDB" id="A0A1M6EAA6"/>
<dbReference type="PANTHER" id="PTHR34386:SF1">
    <property type="entry name" value="GLUTAREDOXIN-LIKE PROTEIN NRDH"/>
    <property type="match status" value="1"/>
</dbReference>
<dbReference type="STRING" id="1121476.SAMN02745751_01128"/>
<dbReference type="PROSITE" id="PS51354">
    <property type="entry name" value="GLUTAREDOXIN_2"/>
    <property type="match status" value="1"/>
</dbReference>
<dbReference type="Pfam" id="PF00462">
    <property type="entry name" value="Glutaredoxin"/>
    <property type="match status" value="1"/>
</dbReference>
<evidence type="ECO:0000259" key="1">
    <source>
        <dbReference type="Pfam" id="PF00462"/>
    </source>
</evidence>
<dbReference type="EMBL" id="FQZL01000007">
    <property type="protein sequence ID" value="SHI82416.1"/>
    <property type="molecule type" value="Genomic_DNA"/>
</dbReference>
<gene>
    <name evidence="2" type="ORF">SAMN02745751_01128</name>
</gene>
<dbReference type="GO" id="GO:0009055">
    <property type="term" value="F:electron transfer activity"/>
    <property type="evidence" value="ECO:0007669"/>
    <property type="project" value="TreeGrafter"/>
</dbReference>
<evidence type="ECO:0000313" key="2">
    <source>
        <dbReference type="EMBL" id="SHI82416.1"/>
    </source>
</evidence>
<dbReference type="SUPFAM" id="SSF52833">
    <property type="entry name" value="Thioredoxin-like"/>
    <property type="match status" value="1"/>
</dbReference>
<keyword evidence="3" id="KW-1185">Reference proteome</keyword>
<dbReference type="Gene3D" id="3.40.30.10">
    <property type="entry name" value="Glutaredoxin"/>
    <property type="match status" value="1"/>
</dbReference>